<dbReference type="HOGENOM" id="CLU_1794881_0_0_4"/>
<dbReference type="KEGG" id="rpi:Rpic_0005"/>
<protein>
    <submittedName>
        <fullName evidence="2">Uncharacterized protein</fullName>
    </submittedName>
</protein>
<name>B2UCF5_RALPJ</name>
<accession>B2UCF5</accession>
<feature type="region of interest" description="Disordered" evidence="1">
    <location>
        <begin position="125"/>
        <end position="144"/>
    </location>
</feature>
<reference evidence="2" key="1">
    <citation type="submission" date="2008-05" db="EMBL/GenBank/DDBJ databases">
        <title>Complete sequence of chromosome1 of Ralstonia pickettii 12J.</title>
        <authorList>
            <consortium name="US DOE Joint Genome Institute"/>
            <person name="Lucas S."/>
            <person name="Copeland A."/>
            <person name="Lapidus A."/>
            <person name="Glavina del Rio T."/>
            <person name="Dalin E."/>
            <person name="Tice H."/>
            <person name="Bruce D."/>
            <person name="Goodwin L."/>
            <person name="Pitluck S."/>
            <person name="Meincke L."/>
            <person name="Brettin T."/>
            <person name="Detter J.C."/>
            <person name="Han C."/>
            <person name="Kuske C.R."/>
            <person name="Schmutz J."/>
            <person name="Larimer F."/>
            <person name="Land M."/>
            <person name="Hauser L."/>
            <person name="Kyrpides N."/>
            <person name="Mikhailova N."/>
            <person name="Marsh T."/>
            <person name="Richardson P."/>
        </authorList>
    </citation>
    <scope>NUCLEOTIDE SEQUENCE</scope>
    <source>
        <strain evidence="2">12J</strain>
    </source>
</reference>
<sequence length="144" mass="16252">MAYANAITIAFNGSPLTTKLHPYEFGAKDDVAVAVAREQGGAPLPVEALIFIQAQLNSERWRFSYYRKCFRAKLGRTLVELPEKRPGVPDIQFMVAAVRAQPYWWFLAPRLKNWVTRAPRHHSPDMALENGDGGSVRKTVKRAI</sequence>
<proteinExistence type="predicted"/>
<evidence type="ECO:0000313" key="2">
    <source>
        <dbReference type="EMBL" id="ACD25172.1"/>
    </source>
</evidence>
<dbReference type="STRING" id="402626.Rpic_0005"/>
<dbReference type="EMBL" id="CP001068">
    <property type="protein sequence ID" value="ACD25172.1"/>
    <property type="molecule type" value="Genomic_DNA"/>
</dbReference>
<organism evidence="2">
    <name type="scientific">Ralstonia pickettii (strain 12J)</name>
    <dbReference type="NCBI Taxonomy" id="402626"/>
    <lineage>
        <taxon>Bacteria</taxon>
        <taxon>Pseudomonadati</taxon>
        <taxon>Pseudomonadota</taxon>
        <taxon>Betaproteobacteria</taxon>
        <taxon>Burkholderiales</taxon>
        <taxon>Burkholderiaceae</taxon>
        <taxon>Ralstonia</taxon>
    </lineage>
</organism>
<gene>
    <name evidence="2" type="ordered locus">Rpic_0005</name>
</gene>
<dbReference type="AlphaFoldDB" id="B2UCF5"/>
<evidence type="ECO:0000256" key="1">
    <source>
        <dbReference type="SAM" id="MobiDB-lite"/>
    </source>
</evidence>